<protein>
    <recommendedName>
        <fullName evidence="3">Glycosyltransferase</fullName>
    </recommendedName>
</protein>
<evidence type="ECO:0008006" key="3">
    <source>
        <dbReference type="Google" id="ProtNLM"/>
    </source>
</evidence>
<accession>S8DPD0</accession>
<dbReference type="EMBL" id="AUSU01006708">
    <property type="protein sequence ID" value="EPS61617.1"/>
    <property type="molecule type" value="Genomic_DNA"/>
</dbReference>
<dbReference type="OrthoDB" id="5835829at2759"/>
<reference evidence="1 2" key="1">
    <citation type="journal article" date="2013" name="BMC Genomics">
        <title>The miniature genome of a carnivorous plant Genlisea aurea contains a low number of genes and short non-coding sequences.</title>
        <authorList>
            <person name="Leushkin E.V."/>
            <person name="Sutormin R.A."/>
            <person name="Nabieva E.R."/>
            <person name="Penin A.A."/>
            <person name="Kondrashov A.S."/>
            <person name="Logacheva M.D."/>
        </authorList>
    </citation>
    <scope>NUCLEOTIDE SEQUENCE [LARGE SCALE GENOMIC DNA]</scope>
</reference>
<gene>
    <name evidence="1" type="ORF">M569_13178</name>
</gene>
<comment type="caution">
    <text evidence="1">The sequence shown here is derived from an EMBL/GenBank/DDBJ whole genome shotgun (WGS) entry which is preliminary data.</text>
</comment>
<sequence>AEQHVNARFVAEIAGVGLRVMPEGGSVRGFVTAEEIEMKVRRLMIGDEGAALRRKAAELGKIARDAVTEGGSSFEALKLFVSE</sequence>
<name>S8DPD0_9LAMI</name>
<evidence type="ECO:0000313" key="1">
    <source>
        <dbReference type="EMBL" id="EPS61617.1"/>
    </source>
</evidence>
<feature type="non-terminal residue" evidence="1">
    <location>
        <position position="1"/>
    </location>
</feature>
<organism evidence="1 2">
    <name type="scientific">Genlisea aurea</name>
    <dbReference type="NCBI Taxonomy" id="192259"/>
    <lineage>
        <taxon>Eukaryota</taxon>
        <taxon>Viridiplantae</taxon>
        <taxon>Streptophyta</taxon>
        <taxon>Embryophyta</taxon>
        <taxon>Tracheophyta</taxon>
        <taxon>Spermatophyta</taxon>
        <taxon>Magnoliopsida</taxon>
        <taxon>eudicotyledons</taxon>
        <taxon>Gunneridae</taxon>
        <taxon>Pentapetalae</taxon>
        <taxon>asterids</taxon>
        <taxon>lamiids</taxon>
        <taxon>Lamiales</taxon>
        <taxon>Lentibulariaceae</taxon>
        <taxon>Genlisea</taxon>
    </lineage>
</organism>
<dbReference type="Proteomes" id="UP000015453">
    <property type="component" value="Unassembled WGS sequence"/>
</dbReference>
<evidence type="ECO:0000313" key="2">
    <source>
        <dbReference type="Proteomes" id="UP000015453"/>
    </source>
</evidence>
<dbReference type="PANTHER" id="PTHR48045">
    <property type="entry name" value="UDP-GLYCOSYLTRANSFERASE 72B1"/>
    <property type="match status" value="1"/>
</dbReference>
<dbReference type="Gene3D" id="3.40.50.2000">
    <property type="entry name" value="Glycogen Phosphorylase B"/>
    <property type="match status" value="2"/>
</dbReference>
<dbReference type="SUPFAM" id="SSF53756">
    <property type="entry name" value="UDP-Glycosyltransferase/glycogen phosphorylase"/>
    <property type="match status" value="1"/>
</dbReference>
<dbReference type="PANTHER" id="PTHR48045:SF34">
    <property type="entry name" value="ISOFLAVONE 7-O-GLUCOSYLTRANSFERASE 1-LIKE"/>
    <property type="match status" value="1"/>
</dbReference>
<feature type="non-terminal residue" evidence="1">
    <location>
        <position position="83"/>
    </location>
</feature>
<dbReference type="AlphaFoldDB" id="S8DPD0"/>
<proteinExistence type="predicted"/>
<keyword evidence="2" id="KW-1185">Reference proteome</keyword>